<feature type="region of interest" description="Disordered" evidence="10">
    <location>
        <begin position="243"/>
        <end position="283"/>
    </location>
</feature>
<sequence>MFPMHRTTKLQLTDLNPHLMCALCGGYFVDAATITECLHSFCKTCIVRYLESSKYCPICDVMVHKTRPLVNVRLDKTLQDLVYKLVPGLFKNEMKRRRDFFAVNPLPDPSFGLSNEDKGEVDEGAIYTEDDKISLSLEYRDTSAFKNNPAPEGEDGKQTVQDHDKRHLLCPAAFTVAHLKKFIFMKFDLSLNYDVDIFHSDEPLNDDYTLMDVAYIYTWTRREPLKLYYLIFEREIVRNQDTEHTTDAVPHKKRRIEGDKAKDEESDLSTAPQGPKTPSAIDTETVPVLDNDKTIPAQRSATDSLPLPQVNVATVDEPPAVPESGHNNNNNNGVVLETVATETVPVSASSNTLPTPVNIASASASANNASAKNGASPIESNYQQNHDYILQQKQHQQEKMQQKFQSEHREIQRVQEDQRQFGSEQGPAQLEKEDSWQRQQQAAQQIYDFQNQSTPEQEQMSYEKPTQNAQQHDQFRHQGQQITKQTPRQQQPQELHNNQQHQTHQRQHTPQLKVPQIPLSQIGAKKQHGSLMSNKPDPTKVLGRKKPRQRRQKQWPEAPQWQQPPASPFQPQGLHIPDQQRQPFVQPINFQAAIANGNYGIIYFPQTSFKNLASSHSTQAAVLAAGGQPGAMTIPTIMPAPMAADVTGAGIKTSPENYAAHTDSAEYMEAQDLSTLRSASVEAECTVTSTQDGEGKVGHSPKSEKQDVVSTTRTPSPPQIDQSKSSLQPTSPQSQPLNCSRKGNGSMSKSARVNGIADALASKHLNSGKPGDPYMECSPSNGQISPAGPVFRV</sequence>
<feature type="compositionally biased region" description="Low complexity" evidence="10">
    <location>
        <begin position="477"/>
        <end position="502"/>
    </location>
</feature>
<dbReference type="InParanoid" id="A0A1S3HR36"/>
<evidence type="ECO:0000313" key="12">
    <source>
        <dbReference type="Proteomes" id="UP000085678"/>
    </source>
</evidence>
<evidence type="ECO:0000256" key="10">
    <source>
        <dbReference type="SAM" id="MobiDB-lite"/>
    </source>
</evidence>
<dbReference type="GO" id="GO:0008270">
    <property type="term" value="F:zinc ion binding"/>
    <property type="evidence" value="ECO:0007669"/>
    <property type="project" value="UniProtKB-KW"/>
</dbReference>
<feature type="compositionally biased region" description="Basic and acidic residues" evidence="10">
    <location>
        <begin position="243"/>
        <end position="263"/>
    </location>
</feature>
<evidence type="ECO:0000256" key="6">
    <source>
        <dbReference type="ARBA" id="ARBA00023015"/>
    </source>
</evidence>
<evidence type="ECO:0000256" key="1">
    <source>
        <dbReference type="ARBA" id="ARBA00004123"/>
    </source>
</evidence>
<dbReference type="PANTHER" id="PTHR10825">
    <property type="entry name" value="RING FINGER DOMAIN-CONTAINING, POLYCOMB GROUP COMPONENT"/>
    <property type="match status" value="1"/>
</dbReference>
<dbReference type="PROSITE" id="PS00518">
    <property type="entry name" value="ZF_RING_1"/>
    <property type="match status" value="1"/>
</dbReference>
<feature type="compositionally biased region" description="Polar residues" evidence="10">
    <location>
        <begin position="737"/>
        <end position="751"/>
    </location>
</feature>
<feature type="region of interest" description="Disordered" evidence="10">
    <location>
        <begin position="684"/>
        <end position="793"/>
    </location>
</feature>
<evidence type="ECO:0000256" key="2">
    <source>
        <dbReference type="ARBA" id="ARBA00022491"/>
    </source>
</evidence>
<feature type="domain" description="RING-type" evidence="11">
    <location>
        <begin position="21"/>
        <end position="60"/>
    </location>
</feature>
<keyword evidence="8" id="KW-0539">Nucleus</keyword>
<dbReference type="Gene3D" id="3.10.20.90">
    <property type="entry name" value="Phosphatidylinositol 3-kinase Catalytic Subunit, Chain A, domain 1"/>
    <property type="match status" value="1"/>
</dbReference>
<evidence type="ECO:0000256" key="4">
    <source>
        <dbReference type="ARBA" id="ARBA00022771"/>
    </source>
</evidence>
<dbReference type="PANTHER" id="PTHR10825:SF72">
    <property type="entry name" value="UBIQUITIN-LIKE DOMAIN-CONTAINING PROTEIN"/>
    <property type="match status" value="1"/>
</dbReference>
<evidence type="ECO:0000256" key="3">
    <source>
        <dbReference type="ARBA" id="ARBA00022723"/>
    </source>
</evidence>
<dbReference type="GO" id="GO:0035102">
    <property type="term" value="C:PRC1 complex"/>
    <property type="evidence" value="ECO:0007669"/>
    <property type="project" value="TreeGrafter"/>
</dbReference>
<feature type="compositionally biased region" description="Low complexity" evidence="10">
    <location>
        <begin position="722"/>
        <end position="736"/>
    </location>
</feature>
<keyword evidence="3" id="KW-0479">Metal-binding</keyword>
<accession>A0A1S3HR36</accession>
<feature type="compositionally biased region" description="Basic and acidic residues" evidence="10">
    <location>
        <begin position="395"/>
        <end position="419"/>
    </location>
</feature>
<dbReference type="CDD" id="cd17082">
    <property type="entry name" value="RAWUL_PCGF2_like"/>
    <property type="match status" value="1"/>
</dbReference>
<keyword evidence="6" id="KW-0805">Transcription regulation</keyword>
<dbReference type="STRING" id="7574.A0A1S3HR36"/>
<organism evidence="12 13">
    <name type="scientific">Lingula anatina</name>
    <name type="common">Brachiopod</name>
    <name type="synonym">Lingula unguis</name>
    <dbReference type="NCBI Taxonomy" id="7574"/>
    <lineage>
        <taxon>Eukaryota</taxon>
        <taxon>Metazoa</taxon>
        <taxon>Spiralia</taxon>
        <taxon>Lophotrochozoa</taxon>
        <taxon>Brachiopoda</taxon>
        <taxon>Linguliformea</taxon>
        <taxon>Lingulata</taxon>
        <taxon>Lingulida</taxon>
        <taxon>Linguloidea</taxon>
        <taxon>Lingulidae</taxon>
        <taxon>Lingula</taxon>
    </lineage>
</organism>
<keyword evidence="2" id="KW-0678">Repressor</keyword>
<feature type="region of interest" description="Disordered" evidence="10">
    <location>
        <begin position="525"/>
        <end position="576"/>
    </location>
</feature>
<keyword evidence="12" id="KW-1185">Reference proteome</keyword>
<dbReference type="InterPro" id="IPR017907">
    <property type="entry name" value="Znf_RING_CS"/>
</dbReference>
<evidence type="ECO:0000256" key="5">
    <source>
        <dbReference type="ARBA" id="ARBA00022833"/>
    </source>
</evidence>
<reference evidence="13" key="1">
    <citation type="submission" date="2025-08" db="UniProtKB">
        <authorList>
            <consortium name="RefSeq"/>
        </authorList>
    </citation>
    <scope>IDENTIFICATION</scope>
    <source>
        <tissue evidence="13">Gonads</tissue>
    </source>
</reference>
<evidence type="ECO:0000256" key="8">
    <source>
        <dbReference type="ARBA" id="ARBA00023242"/>
    </source>
</evidence>
<name>A0A1S3HR36_LINAN</name>
<evidence type="ECO:0000313" key="13">
    <source>
        <dbReference type="RefSeq" id="XP_013388498.1"/>
    </source>
</evidence>
<feature type="compositionally biased region" description="Low complexity" evidence="10">
    <location>
        <begin position="437"/>
        <end position="452"/>
    </location>
</feature>
<keyword evidence="4 9" id="KW-0863">Zinc-finger</keyword>
<dbReference type="GO" id="GO:1990841">
    <property type="term" value="F:promoter-specific chromatin binding"/>
    <property type="evidence" value="ECO:0007669"/>
    <property type="project" value="TreeGrafter"/>
</dbReference>
<keyword evidence="7" id="KW-0804">Transcription</keyword>
<feature type="compositionally biased region" description="Polar residues" evidence="10">
    <location>
        <begin position="453"/>
        <end position="469"/>
    </location>
</feature>
<dbReference type="OrthoDB" id="1305878at2759"/>
<dbReference type="SUPFAM" id="SSF57850">
    <property type="entry name" value="RING/U-box"/>
    <property type="match status" value="1"/>
</dbReference>
<comment type="subcellular location">
    <subcellularLocation>
        <location evidence="1">Nucleus</location>
    </subcellularLocation>
</comment>
<protein>
    <submittedName>
        <fullName evidence="13">Uncharacterized protein LOC106157411 isoform X1</fullName>
    </submittedName>
</protein>
<evidence type="ECO:0000259" key="11">
    <source>
        <dbReference type="PROSITE" id="PS50089"/>
    </source>
</evidence>
<dbReference type="AlphaFoldDB" id="A0A1S3HR36"/>
<dbReference type="FunFam" id="3.30.40.10:FF:000082">
    <property type="entry name" value="Polycomb group ring finger 2"/>
    <property type="match status" value="1"/>
</dbReference>
<keyword evidence="5" id="KW-0862">Zinc</keyword>
<dbReference type="GO" id="GO:0000122">
    <property type="term" value="P:negative regulation of transcription by RNA polymerase II"/>
    <property type="evidence" value="ECO:0007669"/>
    <property type="project" value="TreeGrafter"/>
</dbReference>
<gene>
    <name evidence="13" type="primary">LOC106157411</name>
</gene>
<evidence type="ECO:0000256" key="7">
    <source>
        <dbReference type="ARBA" id="ARBA00023163"/>
    </source>
</evidence>
<evidence type="ECO:0000256" key="9">
    <source>
        <dbReference type="PROSITE-ProRule" id="PRU00175"/>
    </source>
</evidence>
<dbReference type="InterPro" id="IPR001841">
    <property type="entry name" value="Znf_RING"/>
</dbReference>
<dbReference type="InterPro" id="IPR032443">
    <property type="entry name" value="RAWUL"/>
</dbReference>
<feature type="compositionally biased region" description="Basic residues" evidence="10">
    <location>
        <begin position="542"/>
        <end position="553"/>
    </location>
</feature>
<dbReference type="SMART" id="SM00184">
    <property type="entry name" value="RING"/>
    <property type="match status" value="1"/>
</dbReference>
<dbReference type="PROSITE" id="PS50089">
    <property type="entry name" value="ZF_RING_2"/>
    <property type="match status" value="1"/>
</dbReference>
<dbReference type="Pfam" id="PF16207">
    <property type="entry name" value="RAWUL"/>
    <property type="match status" value="1"/>
</dbReference>
<dbReference type="GeneID" id="106157411"/>
<proteinExistence type="predicted"/>
<dbReference type="KEGG" id="lak:106157411"/>
<dbReference type="Gene3D" id="3.30.40.10">
    <property type="entry name" value="Zinc/RING finger domain, C3HC4 (zinc finger)"/>
    <property type="match status" value="1"/>
</dbReference>
<dbReference type="Proteomes" id="UP000085678">
    <property type="component" value="Unplaced"/>
</dbReference>
<feature type="compositionally biased region" description="Low complexity" evidence="10">
    <location>
        <begin position="555"/>
        <end position="572"/>
    </location>
</feature>
<feature type="compositionally biased region" description="Basic and acidic residues" evidence="10">
    <location>
        <begin position="693"/>
        <end position="707"/>
    </location>
</feature>
<dbReference type="CDD" id="cd16736">
    <property type="entry name" value="RING-HC_PCGF4"/>
    <property type="match status" value="1"/>
</dbReference>
<dbReference type="InterPro" id="IPR013083">
    <property type="entry name" value="Znf_RING/FYVE/PHD"/>
</dbReference>
<feature type="region of interest" description="Disordered" evidence="10">
    <location>
        <begin position="392"/>
        <end position="511"/>
    </location>
</feature>
<dbReference type="Pfam" id="PF13923">
    <property type="entry name" value="zf-C3HC4_2"/>
    <property type="match status" value="1"/>
</dbReference>
<dbReference type="RefSeq" id="XP_013388498.1">
    <property type="nucleotide sequence ID" value="XM_013533044.2"/>
</dbReference>